<sequence>MKRPYYIFSSGRLRRRQNTLFFEKAAGKRIPDDQDETGAPSGTPTGERIPFPVEQVDSLYFFGEVDLNSKLLTFLARHDIPAHFYDYYGNYTGTYIPRDYLHSGRLRIEQVLHYVRPKRRLYLARAIVEAATYNLLRVLRYYVNRLEGAPQQAVAQAIAVIGQERAQLKTVEKIPELMGIEGRSRDAYYGAWPAILAHGPGEAFAFEKRERRPPSNELNALISFGNSLCYTTTIRQIHRTALDPTISYLHEPGERRFSLALDLAEIFKPILVDRAIFRLIKTGQITPRHFEARLGGIYLKEEGRRIFVQHWDERLRQTVYHRRLERHVSYERLIRLECYKLIRHLLDPKQERYRGLHMWW</sequence>
<dbReference type="InterPro" id="IPR002729">
    <property type="entry name" value="CRISPR-assoc_Cas1"/>
</dbReference>
<dbReference type="InterPro" id="IPR042211">
    <property type="entry name" value="CRISPR-assoc_Cas1_N"/>
</dbReference>
<keyword evidence="2 9" id="KW-0479">Metal-binding</keyword>
<keyword evidence="4 9" id="KW-0378">Hydrolase</keyword>
<name>A0A1M6V3U4_9BACT</name>
<evidence type="ECO:0000256" key="1">
    <source>
        <dbReference type="ARBA" id="ARBA00022722"/>
    </source>
</evidence>
<dbReference type="Gene3D" id="1.20.120.920">
    <property type="entry name" value="CRISPR-associated endonuclease Cas1, C-terminal domain"/>
    <property type="match status" value="1"/>
</dbReference>
<organism evidence="10 11">
    <name type="scientific">Rhodothermus profundi</name>
    <dbReference type="NCBI Taxonomy" id="633813"/>
    <lineage>
        <taxon>Bacteria</taxon>
        <taxon>Pseudomonadati</taxon>
        <taxon>Rhodothermota</taxon>
        <taxon>Rhodothermia</taxon>
        <taxon>Rhodothermales</taxon>
        <taxon>Rhodothermaceae</taxon>
        <taxon>Rhodothermus</taxon>
    </lineage>
</organism>
<dbReference type="PANTHER" id="PTHR43219">
    <property type="entry name" value="CRISPR-ASSOCIATED ENDONUCLEASE CAS1"/>
    <property type="match status" value="1"/>
</dbReference>
<comment type="function">
    <text evidence="9">CRISPR (clustered regularly interspaced short palindromic repeat), is an adaptive immune system that provides protection against mobile genetic elements (viruses, transposable elements and conjugative plasmids). CRISPR clusters contain spacers, sequences complementary to antecedent mobile elements, and target invading nucleic acids. CRISPR clusters are transcribed and processed into CRISPR RNA (crRNA). Acts as a dsDNA endonuclease. Involved in the integration of spacer DNA into the CRISPR cassette.</text>
</comment>
<accession>A0A1M6V3U4</accession>
<dbReference type="NCBIfam" id="TIGR00287">
    <property type="entry name" value="cas1"/>
    <property type="match status" value="1"/>
</dbReference>
<evidence type="ECO:0000256" key="9">
    <source>
        <dbReference type="HAMAP-Rule" id="MF_01470"/>
    </source>
</evidence>
<dbReference type="NCBIfam" id="TIGR03641">
    <property type="entry name" value="cas1_HMARI"/>
    <property type="match status" value="1"/>
</dbReference>
<evidence type="ECO:0000256" key="6">
    <source>
        <dbReference type="ARBA" id="ARBA00023118"/>
    </source>
</evidence>
<dbReference type="EC" id="3.1.-.-" evidence="9"/>
<keyword evidence="11" id="KW-1185">Reference proteome</keyword>
<feature type="binding site" evidence="9">
    <location>
        <position position="250"/>
    </location>
    <ligand>
        <name>Mn(2+)</name>
        <dbReference type="ChEBI" id="CHEBI:29035"/>
    </ligand>
</feature>
<dbReference type="GO" id="GO:0046872">
    <property type="term" value="F:metal ion binding"/>
    <property type="evidence" value="ECO:0007669"/>
    <property type="project" value="UniProtKB-UniRule"/>
</dbReference>
<dbReference type="GO" id="GO:0051607">
    <property type="term" value="P:defense response to virus"/>
    <property type="evidence" value="ECO:0007669"/>
    <property type="project" value="UniProtKB-UniRule"/>
</dbReference>
<keyword evidence="6 9" id="KW-0051">Antiviral defense</keyword>
<keyword evidence="7 9" id="KW-0238">DNA-binding</keyword>
<dbReference type="OrthoDB" id="9803119at2"/>
<evidence type="ECO:0000256" key="4">
    <source>
        <dbReference type="ARBA" id="ARBA00022801"/>
    </source>
</evidence>
<evidence type="ECO:0000256" key="2">
    <source>
        <dbReference type="ARBA" id="ARBA00022723"/>
    </source>
</evidence>
<dbReference type="GO" id="GO:0003677">
    <property type="term" value="F:DNA binding"/>
    <property type="evidence" value="ECO:0007669"/>
    <property type="project" value="UniProtKB-KW"/>
</dbReference>
<evidence type="ECO:0000256" key="3">
    <source>
        <dbReference type="ARBA" id="ARBA00022759"/>
    </source>
</evidence>
<dbReference type="PANTHER" id="PTHR43219:SF1">
    <property type="entry name" value="CRISPR-ASSOCIATED ENDONUCLEASE CAS1"/>
    <property type="match status" value="1"/>
</dbReference>
<comment type="similarity">
    <text evidence="9">Belongs to the CRISPR-associated endonuclease Cas1 family.</text>
</comment>
<dbReference type="RefSeq" id="WP_072715734.1">
    <property type="nucleotide sequence ID" value="NZ_FRAU01000006.1"/>
</dbReference>
<feature type="binding site" evidence="9">
    <location>
        <position position="265"/>
    </location>
    <ligand>
        <name>Mn(2+)</name>
        <dbReference type="ChEBI" id="CHEBI:29035"/>
    </ligand>
</feature>
<dbReference type="STRING" id="633813.SAMN04488087_1892"/>
<comment type="cofactor">
    <cofactor evidence="9">
        <name>Mg(2+)</name>
        <dbReference type="ChEBI" id="CHEBI:18420"/>
    </cofactor>
    <cofactor evidence="9">
        <name>Mn(2+)</name>
        <dbReference type="ChEBI" id="CHEBI:29035"/>
    </cofactor>
</comment>
<dbReference type="CDD" id="cd09722">
    <property type="entry name" value="Cas1_I-B"/>
    <property type="match status" value="1"/>
</dbReference>
<comment type="subunit">
    <text evidence="9">Homodimer, forms a heterotetramer with a Cas2 homodimer.</text>
</comment>
<keyword evidence="3 9" id="KW-0255">Endonuclease</keyword>
<reference evidence="11" key="1">
    <citation type="submission" date="2016-11" db="EMBL/GenBank/DDBJ databases">
        <authorList>
            <person name="Varghese N."/>
            <person name="Submissions S."/>
        </authorList>
    </citation>
    <scope>NUCLEOTIDE SEQUENCE [LARGE SCALE GENOMIC DNA]</scope>
    <source>
        <strain evidence="11">DSM 22212</strain>
    </source>
</reference>
<keyword evidence="1 9" id="KW-0540">Nuclease</keyword>
<dbReference type="GO" id="GO:0016787">
    <property type="term" value="F:hydrolase activity"/>
    <property type="evidence" value="ECO:0007669"/>
    <property type="project" value="UniProtKB-KW"/>
</dbReference>
<dbReference type="Proteomes" id="UP000185812">
    <property type="component" value="Unassembled WGS sequence"/>
</dbReference>
<dbReference type="AlphaFoldDB" id="A0A1M6V3U4"/>
<proteinExistence type="inferred from homology"/>
<evidence type="ECO:0000256" key="5">
    <source>
        <dbReference type="ARBA" id="ARBA00022842"/>
    </source>
</evidence>
<dbReference type="InterPro" id="IPR042206">
    <property type="entry name" value="CRISPR-assoc_Cas1_C"/>
</dbReference>
<evidence type="ECO:0000313" key="11">
    <source>
        <dbReference type="Proteomes" id="UP000185812"/>
    </source>
</evidence>
<evidence type="ECO:0000256" key="8">
    <source>
        <dbReference type="ARBA" id="ARBA00023211"/>
    </source>
</evidence>
<dbReference type="Pfam" id="PF01867">
    <property type="entry name" value="Cas_Cas1"/>
    <property type="match status" value="1"/>
</dbReference>
<evidence type="ECO:0000256" key="7">
    <source>
        <dbReference type="ARBA" id="ARBA00023125"/>
    </source>
</evidence>
<evidence type="ECO:0000313" key="10">
    <source>
        <dbReference type="EMBL" id="SHK76167.1"/>
    </source>
</evidence>
<protein>
    <recommendedName>
        <fullName evidence="9">CRISPR-associated endonuclease Cas1</fullName>
        <ecNumber evidence="9">3.1.-.-</ecNumber>
    </recommendedName>
</protein>
<dbReference type="InterPro" id="IPR019858">
    <property type="entry name" value="CRISPR-assoc_Cas1_HMARI/TNEAP"/>
</dbReference>
<keyword evidence="8 9" id="KW-0464">Manganese</keyword>
<dbReference type="GO" id="GO:0004520">
    <property type="term" value="F:DNA endonuclease activity"/>
    <property type="evidence" value="ECO:0007669"/>
    <property type="project" value="InterPro"/>
</dbReference>
<dbReference type="GO" id="GO:0043571">
    <property type="term" value="P:maintenance of CRISPR repeat elements"/>
    <property type="evidence" value="ECO:0007669"/>
    <property type="project" value="UniProtKB-UniRule"/>
</dbReference>
<feature type="binding site" evidence="9">
    <location>
        <position position="181"/>
    </location>
    <ligand>
        <name>Mn(2+)</name>
        <dbReference type="ChEBI" id="CHEBI:29035"/>
    </ligand>
</feature>
<keyword evidence="5 9" id="KW-0460">Magnesium</keyword>
<dbReference type="Gene3D" id="3.100.10.20">
    <property type="entry name" value="CRISPR-associated endonuclease Cas1, N-terminal domain"/>
    <property type="match status" value="1"/>
</dbReference>
<dbReference type="HAMAP" id="MF_01470">
    <property type="entry name" value="Cas1"/>
    <property type="match status" value="1"/>
</dbReference>
<gene>
    <name evidence="9" type="primary">cas1</name>
    <name evidence="10" type="ORF">SAMN04488087_1892</name>
</gene>
<dbReference type="EMBL" id="FRAU01000006">
    <property type="protein sequence ID" value="SHK76167.1"/>
    <property type="molecule type" value="Genomic_DNA"/>
</dbReference>